<comment type="cofactor">
    <cofactor evidence="1 8">
        <name>pyridoxal 5'-phosphate</name>
        <dbReference type="ChEBI" id="CHEBI:597326"/>
    </cofactor>
</comment>
<feature type="domain" description="L-seryl-tRNA selenium transferase N-terminal" evidence="9">
    <location>
        <begin position="9"/>
        <end position="49"/>
    </location>
</feature>
<dbReference type="HAMAP" id="MF_00423">
    <property type="entry name" value="SelA"/>
    <property type="match status" value="1"/>
</dbReference>
<comment type="function">
    <text evidence="8">Converts seryl-tRNA(Sec) to selenocysteinyl-tRNA(Sec) required for selenoprotein biosynthesis.</text>
</comment>
<evidence type="ECO:0000256" key="2">
    <source>
        <dbReference type="ARBA" id="ARBA00022490"/>
    </source>
</evidence>
<dbReference type="Gene3D" id="3.40.640.10">
    <property type="entry name" value="Type I PLP-dependent aspartate aminotransferase-like (Major domain)"/>
    <property type="match status" value="1"/>
</dbReference>
<dbReference type="SUPFAM" id="SSF53383">
    <property type="entry name" value="PLP-dependent transferases"/>
    <property type="match status" value="1"/>
</dbReference>
<dbReference type="PANTHER" id="PTHR32328">
    <property type="entry name" value="L-SERYL-TRNA(SEC) SELENIUM TRANSFERASE"/>
    <property type="match status" value="1"/>
</dbReference>
<evidence type="ECO:0000313" key="10">
    <source>
        <dbReference type="EMBL" id="MFC4735696.1"/>
    </source>
</evidence>
<keyword evidence="11" id="KW-1185">Reference proteome</keyword>
<dbReference type="InterPro" id="IPR025862">
    <property type="entry name" value="SelA_trans_N_dom"/>
</dbReference>
<dbReference type="EMBL" id="JBHSGK010000003">
    <property type="protein sequence ID" value="MFC4735696.1"/>
    <property type="molecule type" value="Genomic_DNA"/>
</dbReference>
<dbReference type="InterPro" id="IPR018319">
    <property type="entry name" value="SelA-like"/>
</dbReference>
<sequence length="465" mass="50980">MNEERAQLLRLLPSVNRLLEEPEVRQLEQGGMTRAYVTELVQEAVTKTRTSILQGEKMPSDKKTLLDDIKLKLIKAQRKHPFSLRRVINGTGTVLHTNLGRARLSQAALAHMMEAAGFYSTLEYDLENGKRGSRGTHVEELICKATGAEAAVAVNNNAAAVFFVLKALAAPGDVLVSRGELVEIGGSFRVSSIMEMSGVHLKEVGTTNKTHLSDYLEAVTEATSMIMKVHTSNFAIKGFTASVAPVELKEAVPDSVIIYDDLGSGSLYDFQQHNIGQEPLIRTAVKNADIVSFSGDKLLGGPQAGIIAGKKKCIDQLRRHQLARVLRLDKATLAALEATLFEYSYGSPAEHIPVVRDILATSEDVKKRIVSFLEDQAFQTLELDIVPVTSKIGGGTMPVTEIPSFALSIKNPLLETNELERKLREAEIPVVGRISQEHYLLDFRTIAKEDFIQLAAALQNLDAEK</sequence>
<evidence type="ECO:0000256" key="8">
    <source>
        <dbReference type="HAMAP-Rule" id="MF_00423"/>
    </source>
</evidence>
<comment type="pathway">
    <text evidence="8">Aminoacyl-tRNA biosynthesis; selenocysteinyl-tRNA(Sec) biosynthesis; selenocysteinyl-tRNA(Sec) from L-seryl-tRNA(Sec) (bacterial route): step 1/1.</text>
</comment>
<comment type="similarity">
    <text evidence="7 8">Belongs to the SelA family.</text>
</comment>
<comment type="subcellular location">
    <subcellularLocation>
        <location evidence="8">Cytoplasm</location>
    </subcellularLocation>
</comment>
<protein>
    <recommendedName>
        <fullName evidence="8">L-seryl-tRNA(Sec) selenium transferase</fullName>
        <ecNumber evidence="8">2.9.1.1</ecNumber>
    </recommendedName>
    <alternativeName>
        <fullName evidence="8">Selenocysteine synthase</fullName>
        <shortName evidence="8">Sec synthase</shortName>
    </alternativeName>
    <alternativeName>
        <fullName evidence="8">Selenocysteinyl-tRNA(Sec) synthase</fullName>
    </alternativeName>
</protein>
<dbReference type="EC" id="2.9.1.1" evidence="8"/>
<dbReference type="NCBIfam" id="TIGR00474">
    <property type="entry name" value="selA"/>
    <property type="match status" value="1"/>
</dbReference>
<dbReference type="PANTHER" id="PTHR32328:SF0">
    <property type="entry name" value="L-SERYL-TRNA(SEC) SELENIUM TRANSFERASE"/>
    <property type="match status" value="1"/>
</dbReference>
<organism evidence="10 11">
    <name type="scientific">Bacillus daqingensis</name>
    <dbReference type="NCBI Taxonomy" id="872396"/>
    <lineage>
        <taxon>Bacteria</taxon>
        <taxon>Bacillati</taxon>
        <taxon>Bacillota</taxon>
        <taxon>Bacilli</taxon>
        <taxon>Bacillales</taxon>
        <taxon>Bacillaceae</taxon>
        <taxon>Bacillus</taxon>
    </lineage>
</organism>
<proteinExistence type="inferred from homology"/>
<dbReference type="InterPro" id="IPR004534">
    <property type="entry name" value="SelA_trans"/>
</dbReference>
<dbReference type="InterPro" id="IPR015424">
    <property type="entry name" value="PyrdxlP-dep_Trfase"/>
</dbReference>
<keyword evidence="4 8" id="KW-0663">Pyridoxal phosphate</keyword>
<feature type="modified residue" description="N6-(pyridoxal phosphate)lysine" evidence="8">
    <location>
        <position position="297"/>
    </location>
</feature>
<evidence type="ECO:0000259" key="9">
    <source>
        <dbReference type="Pfam" id="PF12390"/>
    </source>
</evidence>
<dbReference type="Gene3D" id="3.90.1150.180">
    <property type="match status" value="1"/>
</dbReference>
<comment type="caution">
    <text evidence="10">The sequence shown here is derived from an EMBL/GenBank/DDBJ whole genome shotgun (WGS) entry which is preliminary data.</text>
</comment>
<dbReference type="Pfam" id="PF12390">
    <property type="entry name" value="Se-cys_synth_N"/>
    <property type="match status" value="1"/>
</dbReference>
<dbReference type="RefSeq" id="WP_377908316.1">
    <property type="nucleotide sequence ID" value="NZ_JBHSGK010000003.1"/>
</dbReference>
<keyword evidence="3 8" id="KW-0808">Transferase</keyword>
<keyword evidence="2 8" id="KW-0963">Cytoplasm</keyword>
<dbReference type="InterPro" id="IPR015421">
    <property type="entry name" value="PyrdxlP-dep_Trfase_major"/>
</dbReference>
<dbReference type="Proteomes" id="UP001595896">
    <property type="component" value="Unassembled WGS sequence"/>
</dbReference>
<gene>
    <name evidence="8 10" type="primary">selA</name>
    <name evidence="10" type="ORF">ACFO4L_03770</name>
</gene>
<evidence type="ECO:0000256" key="4">
    <source>
        <dbReference type="ARBA" id="ARBA00022898"/>
    </source>
</evidence>
<accession>A0ABV9NS27</accession>
<evidence type="ECO:0000313" key="11">
    <source>
        <dbReference type="Proteomes" id="UP001595896"/>
    </source>
</evidence>
<evidence type="ECO:0000256" key="5">
    <source>
        <dbReference type="ARBA" id="ARBA00022917"/>
    </source>
</evidence>
<evidence type="ECO:0000256" key="1">
    <source>
        <dbReference type="ARBA" id="ARBA00001933"/>
    </source>
</evidence>
<keyword evidence="5 8" id="KW-0648">Protein biosynthesis</keyword>
<keyword evidence="6 8" id="KW-0711">Selenium</keyword>
<evidence type="ECO:0000256" key="7">
    <source>
        <dbReference type="ARBA" id="ARBA00044507"/>
    </source>
</evidence>
<comment type="catalytic activity">
    <reaction evidence="8">
        <text>L-seryl-tRNA(Sec) + selenophosphate + H(+) = L-selenocysteinyl-tRNA(Sec) + phosphate</text>
        <dbReference type="Rhea" id="RHEA:22728"/>
        <dbReference type="Rhea" id="RHEA-COMP:9742"/>
        <dbReference type="Rhea" id="RHEA-COMP:9743"/>
        <dbReference type="ChEBI" id="CHEBI:15378"/>
        <dbReference type="ChEBI" id="CHEBI:16144"/>
        <dbReference type="ChEBI" id="CHEBI:43474"/>
        <dbReference type="ChEBI" id="CHEBI:78533"/>
        <dbReference type="ChEBI" id="CHEBI:78573"/>
        <dbReference type="EC" id="2.9.1.1"/>
    </reaction>
</comment>
<dbReference type="GO" id="GO:0004125">
    <property type="term" value="F:L-seryl-tRNA(Sec) selenium transferase activity"/>
    <property type="evidence" value="ECO:0007669"/>
    <property type="project" value="UniProtKB-EC"/>
</dbReference>
<name>A0ABV9NS27_9BACI</name>
<evidence type="ECO:0000256" key="6">
    <source>
        <dbReference type="ARBA" id="ARBA00023266"/>
    </source>
</evidence>
<evidence type="ECO:0000256" key="3">
    <source>
        <dbReference type="ARBA" id="ARBA00022679"/>
    </source>
</evidence>
<reference evidence="11" key="1">
    <citation type="journal article" date="2019" name="Int. J. Syst. Evol. Microbiol.">
        <title>The Global Catalogue of Microorganisms (GCM) 10K type strain sequencing project: providing services to taxonomists for standard genome sequencing and annotation.</title>
        <authorList>
            <consortium name="The Broad Institute Genomics Platform"/>
            <consortium name="The Broad Institute Genome Sequencing Center for Infectious Disease"/>
            <person name="Wu L."/>
            <person name="Ma J."/>
        </authorList>
    </citation>
    <scope>NUCLEOTIDE SEQUENCE [LARGE SCALE GENOMIC DNA]</scope>
    <source>
        <strain evidence="11">JCM 12165</strain>
    </source>
</reference>
<dbReference type="Pfam" id="PF03841">
    <property type="entry name" value="SelA"/>
    <property type="match status" value="1"/>
</dbReference>